<dbReference type="Proteomes" id="UP000309997">
    <property type="component" value="Unassembled WGS sequence"/>
</dbReference>
<evidence type="ECO:0000313" key="1">
    <source>
        <dbReference type="EMBL" id="KAL3609450.1"/>
    </source>
</evidence>
<dbReference type="EMBL" id="RCHU02000001">
    <property type="protein sequence ID" value="KAL3609450.1"/>
    <property type="molecule type" value="Genomic_DNA"/>
</dbReference>
<organism evidence="1 2">
    <name type="scientific">Populus alba</name>
    <name type="common">White poplar</name>
    <dbReference type="NCBI Taxonomy" id="43335"/>
    <lineage>
        <taxon>Eukaryota</taxon>
        <taxon>Viridiplantae</taxon>
        <taxon>Streptophyta</taxon>
        <taxon>Embryophyta</taxon>
        <taxon>Tracheophyta</taxon>
        <taxon>Spermatophyta</taxon>
        <taxon>Magnoliopsida</taxon>
        <taxon>eudicotyledons</taxon>
        <taxon>Gunneridae</taxon>
        <taxon>Pentapetalae</taxon>
        <taxon>rosids</taxon>
        <taxon>fabids</taxon>
        <taxon>Malpighiales</taxon>
        <taxon>Salicaceae</taxon>
        <taxon>Saliceae</taxon>
        <taxon>Populus</taxon>
    </lineage>
</organism>
<keyword evidence="2" id="KW-1185">Reference proteome</keyword>
<protein>
    <submittedName>
        <fullName evidence="1">Uncharacterized protein</fullName>
    </submittedName>
</protein>
<reference evidence="1 2" key="1">
    <citation type="journal article" date="2024" name="Plant Biotechnol. J.">
        <title>Genome and CRISPR/Cas9 system of a widespread forest tree (Populus alba) in the world.</title>
        <authorList>
            <person name="Liu Y.J."/>
            <person name="Jiang P.F."/>
            <person name="Han X.M."/>
            <person name="Li X.Y."/>
            <person name="Wang H.M."/>
            <person name="Wang Y.J."/>
            <person name="Wang X.X."/>
            <person name="Zeng Q.Y."/>
        </authorList>
    </citation>
    <scope>NUCLEOTIDE SEQUENCE [LARGE SCALE GENOMIC DNA]</scope>
    <source>
        <strain evidence="2">cv. PAL-ZL1</strain>
    </source>
</reference>
<gene>
    <name evidence="1" type="ORF">D5086_000470</name>
</gene>
<accession>A0ACC4CXH0</accession>
<name>A0ACC4CXH0_POPAL</name>
<comment type="caution">
    <text evidence="1">The sequence shown here is derived from an EMBL/GenBank/DDBJ whole genome shotgun (WGS) entry which is preliminary data.</text>
</comment>
<proteinExistence type="predicted"/>
<evidence type="ECO:0000313" key="2">
    <source>
        <dbReference type="Proteomes" id="UP000309997"/>
    </source>
</evidence>
<sequence>MKSLSEQSTVTVVEGGDDIVDKKKNRRRSKQNPPNPERSIHSIITIAGNSGGTENGKYWTSQAFDNCNHGDRSPLLTRRSYESLSHLRFM</sequence>